<dbReference type="Pfam" id="PF01709">
    <property type="entry name" value="Transcrip_reg"/>
    <property type="match status" value="1"/>
</dbReference>
<reference evidence="2" key="1">
    <citation type="journal article" date="2014" name="Front. Microbiol.">
        <title>High frequency of phylogenetically diverse reductive dehalogenase-homologous genes in deep subseafloor sedimentary metagenomes.</title>
        <authorList>
            <person name="Kawai M."/>
            <person name="Futagami T."/>
            <person name="Toyoda A."/>
            <person name="Takaki Y."/>
            <person name="Nishi S."/>
            <person name="Hori S."/>
            <person name="Arai W."/>
            <person name="Tsubouchi T."/>
            <person name="Morono Y."/>
            <person name="Uchiyama I."/>
            <person name="Ito T."/>
            <person name="Fujiyama A."/>
            <person name="Inagaki F."/>
            <person name="Takami H."/>
        </authorList>
    </citation>
    <scope>NUCLEOTIDE SEQUENCE</scope>
    <source>
        <strain evidence="2">Expedition CK06-06</strain>
    </source>
</reference>
<dbReference type="Gene3D" id="3.30.70.980">
    <property type="match status" value="1"/>
</dbReference>
<feature type="domain" description="TACO1/YebC-like second and third" evidence="1">
    <location>
        <begin position="3"/>
        <end position="43"/>
    </location>
</feature>
<accession>X0ZVN1</accession>
<comment type="caution">
    <text evidence="2">The sequence shown here is derived from an EMBL/GenBank/DDBJ whole genome shotgun (WGS) entry which is preliminary data.</text>
</comment>
<dbReference type="InterPro" id="IPR029072">
    <property type="entry name" value="YebC-like"/>
</dbReference>
<name>X0ZVN1_9ZZZZ</name>
<dbReference type="InterPro" id="IPR026564">
    <property type="entry name" value="Transcrip_reg_TACO1-like_dom3"/>
</dbReference>
<dbReference type="InterPro" id="IPR048300">
    <property type="entry name" value="TACO1_YebC-like_2nd/3rd_dom"/>
</dbReference>
<dbReference type="EMBL" id="BART01003980">
    <property type="protein sequence ID" value="GAG64543.1"/>
    <property type="molecule type" value="Genomic_DNA"/>
</dbReference>
<protein>
    <recommendedName>
        <fullName evidence="1">TACO1/YebC-like second and third domain-containing protein</fullName>
    </recommendedName>
</protein>
<proteinExistence type="predicted"/>
<dbReference type="SUPFAM" id="SSF75625">
    <property type="entry name" value="YebC-like"/>
    <property type="match status" value="1"/>
</dbReference>
<organism evidence="2">
    <name type="scientific">marine sediment metagenome</name>
    <dbReference type="NCBI Taxonomy" id="412755"/>
    <lineage>
        <taxon>unclassified sequences</taxon>
        <taxon>metagenomes</taxon>
        <taxon>ecological metagenomes</taxon>
    </lineage>
</organism>
<sequence length="60" mass="6914">MLSEVTLIPKTTVDLEGKKAMQMLNLMEQLEEHDDVQKVYANFDIADEIMEEISINKDKS</sequence>
<dbReference type="AlphaFoldDB" id="X0ZVN1"/>
<evidence type="ECO:0000259" key="1">
    <source>
        <dbReference type="Pfam" id="PF01709"/>
    </source>
</evidence>
<evidence type="ECO:0000313" key="2">
    <source>
        <dbReference type="EMBL" id="GAG64543.1"/>
    </source>
</evidence>
<gene>
    <name evidence="2" type="ORF">S01H4_10420</name>
</gene>